<keyword evidence="1" id="KW-0812">Transmembrane</keyword>
<accession>A0A0R1QTW9</accession>
<reference evidence="2 3" key="1">
    <citation type="journal article" date="2015" name="Genome Announc.">
        <title>Expanding the biotechnology potential of lactobacilli through comparative genomics of 213 strains and associated genera.</title>
        <authorList>
            <person name="Sun Z."/>
            <person name="Harris H.M."/>
            <person name="McCann A."/>
            <person name="Guo C."/>
            <person name="Argimon S."/>
            <person name="Zhang W."/>
            <person name="Yang X."/>
            <person name="Jeffery I.B."/>
            <person name="Cooney J.C."/>
            <person name="Kagawa T.F."/>
            <person name="Liu W."/>
            <person name="Song Y."/>
            <person name="Salvetti E."/>
            <person name="Wrobel A."/>
            <person name="Rasinkangas P."/>
            <person name="Parkhill J."/>
            <person name="Rea M.C."/>
            <person name="O'Sullivan O."/>
            <person name="Ritari J."/>
            <person name="Douillard F.P."/>
            <person name="Paul Ross R."/>
            <person name="Yang R."/>
            <person name="Briner A.E."/>
            <person name="Felis G.E."/>
            <person name="de Vos W.M."/>
            <person name="Barrangou R."/>
            <person name="Klaenhammer T.R."/>
            <person name="Caufield P.W."/>
            <person name="Cui Y."/>
            <person name="Zhang H."/>
            <person name="O'Toole P.W."/>
        </authorList>
    </citation>
    <scope>NUCLEOTIDE SEQUENCE [LARGE SCALE GENOMIC DNA]</scope>
    <source>
        <strain evidence="2 3">DSM 13343</strain>
    </source>
</reference>
<dbReference type="RefSeq" id="WP_156647290.1">
    <property type="nucleotide sequence ID" value="NZ_AZEU01000151.1"/>
</dbReference>
<keyword evidence="3" id="KW-1185">Reference proteome</keyword>
<name>A0A0R1QTW9_9LACO</name>
<comment type="caution">
    <text evidence="2">The sequence shown here is derived from an EMBL/GenBank/DDBJ whole genome shotgun (WGS) entry which is preliminary data.</text>
</comment>
<feature type="transmembrane region" description="Helical" evidence="1">
    <location>
        <begin position="12"/>
        <end position="31"/>
    </location>
</feature>
<gene>
    <name evidence="2" type="ORF">FD01_GL001097</name>
</gene>
<dbReference type="EMBL" id="AZEU01000151">
    <property type="protein sequence ID" value="KRL44520.1"/>
    <property type="molecule type" value="Genomic_DNA"/>
</dbReference>
<dbReference type="PATRIC" id="fig|1423769.4.peg.1187"/>
<keyword evidence="1" id="KW-0472">Membrane</keyword>
<proteinExistence type="predicted"/>
<protein>
    <submittedName>
        <fullName evidence="2">Uncharacterized protein</fullName>
    </submittedName>
</protein>
<organism evidence="2 3">
    <name type="scientific">Lacticaseibacillus manihotivorans DSM 13343 = JCM 12514</name>
    <dbReference type="NCBI Taxonomy" id="1423769"/>
    <lineage>
        <taxon>Bacteria</taxon>
        <taxon>Bacillati</taxon>
        <taxon>Bacillota</taxon>
        <taxon>Bacilli</taxon>
        <taxon>Lactobacillales</taxon>
        <taxon>Lactobacillaceae</taxon>
        <taxon>Lacticaseibacillus</taxon>
    </lineage>
</organism>
<sequence>MKITEEVWTDFQYRLTQVGILVIILLGRFTIRRKAKTVTSSLSYDGELVFVFSRQLK</sequence>
<evidence type="ECO:0000256" key="1">
    <source>
        <dbReference type="SAM" id="Phobius"/>
    </source>
</evidence>
<keyword evidence="1" id="KW-1133">Transmembrane helix</keyword>
<evidence type="ECO:0000313" key="3">
    <source>
        <dbReference type="Proteomes" id="UP000051790"/>
    </source>
</evidence>
<dbReference type="AlphaFoldDB" id="A0A0R1QTW9"/>
<evidence type="ECO:0000313" key="2">
    <source>
        <dbReference type="EMBL" id="KRL44520.1"/>
    </source>
</evidence>
<dbReference type="Proteomes" id="UP000051790">
    <property type="component" value="Unassembled WGS sequence"/>
</dbReference>